<dbReference type="PANTHER" id="PTHR21101">
    <property type="entry name" value="RESISTIN"/>
    <property type="match status" value="1"/>
</dbReference>
<keyword evidence="9" id="KW-1185">Reference proteome</keyword>
<keyword evidence="4" id="KW-0372">Hormone</keyword>
<dbReference type="Proteomes" id="UP000008912">
    <property type="component" value="Unassembled WGS sequence"/>
</dbReference>
<evidence type="ECO:0000313" key="8">
    <source>
        <dbReference type="Ensembl" id="ENSAMEP00000036843.1"/>
    </source>
</evidence>
<dbReference type="InterPro" id="IPR009714">
    <property type="entry name" value="RELM"/>
</dbReference>
<accession>A0A7N5KA70</accession>
<feature type="chain" id="PRO_5031380139" evidence="7">
    <location>
        <begin position="25"/>
        <end position="152"/>
    </location>
</feature>
<gene>
    <name evidence="8" type="primary">RETNLB</name>
</gene>
<reference evidence="8" key="3">
    <citation type="submission" date="2025-09" db="UniProtKB">
        <authorList>
            <consortium name="Ensembl"/>
        </authorList>
    </citation>
    <scope>IDENTIFICATION</scope>
</reference>
<comment type="similarity">
    <text evidence="2">Belongs to the resistin/FIZZ family.</text>
</comment>
<dbReference type="SUPFAM" id="SSF111423">
    <property type="entry name" value="Resistin"/>
    <property type="match status" value="1"/>
</dbReference>
<evidence type="ECO:0000256" key="3">
    <source>
        <dbReference type="ARBA" id="ARBA00022525"/>
    </source>
</evidence>
<dbReference type="Gene3D" id="2.60.40.4230">
    <property type="entry name" value="Resistin head domain"/>
    <property type="match status" value="1"/>
</dbReference>
<evidence type="ECO:0000256" key="5">
    <source>
        <dbReference type="ARBA" id="ARBA00022729"/>
    </source>
</evidence>
<keyword evidence="3" id="KW-0964">Secreted</keyword>
<reference evidence="8" key="2">
    <citation type="submission" date="2025-08" db="UniProtKB">
        <authorList>
            <consortium name="Ensembl"/>
        </authorList>
    </citation>
    <scope>IDENTIFICATION</scope>
</reference>
<dbReference type="InParanoid" id="A0A7N5KA70"/>
<evidence type="ECO:0000313" key="9">
    <source>
        <dbReference type="Proteomes" id="UP000008912"/>
    </source>
</evidence>
<dbReference type="Pfam" id="PF06954">
    <property type="entry name" value="Resistin"/>
    <property type="match status" value="1"/>
</dbReference>
<sequence length="152" mass="16625">MFLCLFSLKTLHVLFPLLPNHSGAQRHQRSVFPPSPRTLLFYRMKSPSCFILMLILLQLMTPGTAPCTLDSIVATKIKEALTALELNPSPTRKLSCISIKNSGRVSSCPAGMVVTGCACGYGCGSWDIRGETTCHCQCSTIDWTTARCCHLT</sequence>
<dbReference type="AlphaFoldDB" id="A0A7N5KA70"/>
<evidence type="ECO:0000256" key="1">
    <source>
        <dbReference type="ARBA" id="ARBA00004613"/>
    </source>
</evidence>
<comment type="subcellular location">
    <subcellularLocation>
        <location evidence="1">Secreted</location>
    </subcellularLocation>
</comment>
<keyword evidence="6" id="KW-1015">Disulfide bond</keyword>
<evidence type="ECO:0000256" key="7">
    <source>
        <dbReference type="SAM" id="SignalP"/>
    </source>
</evidence>
<dbReference type="InterPro" id="IPR036262">
    <property type="entry name" value="Resistin-like_sf"/>
</dbReference>
<dbReference type="Ensembl" id="ENSAMET00000027230.1">
    <property type="protein sequence ID" value="ENSAMEP00000036843.1"/>
    <property type="gene ID" value="ENSAMEG00000023932.1"/>
</dbReference>
<keyword evidence="5 7" id="KW-0732">Signal</keyword>
<evidence type="ECO:0000256" key="6">
    <source>
        <dbReference type="ARBA" id="ARBA00023157"/>
    </source>
</evidence>
<dbReference type="GO" id="GO:0005615">
    <property type="term" value="C:extracellular space"/>
    <property type="evidence" value="ECO:0007669"/>
    <property type="project" value="TreeGrafter"/>
</dbReference>
<organism evidence="8 9">
    <name type="scientific">Ailuropoda melanoleuca</name>
    <name type="common">Giant panda</name>
    <dbReference type="NCBI Taxonomy" id="9646"/>
    <lineage>
        <taxon>Eukaryota</taxon>
        <taxon>Metazoa</taxon>
        <taxon>Chordata</taxon>
        <taxon>Craniata</taxon>
        <taxon>Vertebrata</taxon>
        <taxon>Euteleostomi</taxon>
        <taxon>Mammalia</taxon>
        <taxon>Eutheria</taxon>
        <taxon>Laurasiatheria</taxon>
        <taxon>Carnivora</taxon>
        <taxon>Caniformia</taxon>
        <taxon>Ursidae</taxon>
        <taxon>Ailuropoda</taxon>
    </lineage>
</organism>
<evidence type="ECO:0000256" key="4">
    <source>
        <dbReference type="ARBA" id="ARBA00022702"/>
    </source>
</evidence>
<dbReference type="FunFam" id="2.60.40.4230:FF:000001">
    <property type="entry name" value="Resistin-like beta"/>
    <property type="match status" value="1"/>
</dbReference>
<proteinExistence type="inferred from homology"/>
<dbReference type="GO" id="GO:0005179">
    <property type="term" value="F:hormone activity"/>
    <property type="evidence" value="ECO:0007669"/>
    <property type="project" value="UniProtKB-KW"/>
</dbReference>
<dbReference type="GeneTree" id="ENSGT00390000016177"/>
<name>A0A7N5KA70_AILME</name>
<dbReference type="CDD" id="cd16333">
    <property type="entry name" value="RELM"/>
    <property type="match status" value="1"/>
</dbReference>
<evidence type="ECO:0000256" key="2">
    <source>
        <dbReference type="ARBA" id="ARBA00007258"/>
    </source>
</evidence>
<dbReference type="PANTHER" id="PTHR21101:SF13">
    <property type="entry name" value="RESISTIN-LIKE BETA"/>
    <property type="match status" value="1"/>
</dbReference>
<protein>
    <submittedName>
        <fullName evidence="8">Resistin like beta</fullName>
    </submittedName>
</protein>
<reference evidence="8 9" key="1">
    <citation type="journal article" date="2010" name="Nature">
        <title>The sequence and de novo assembly of the giant panda genome.</title>
        <authorList>
            <person name="Li R."/>
            <person name="Fan W."/>
            <person name="Tian G."/>
            <person name="Zhu H."/>
            <person name="He L."/>
            <person name="Cai J."/>
            <person name="Huang Q."/>
            <person name="Cai Q."/>
            <person name="Li B."/>
            <person name="Bai Y."/>
            <person name="Zhang Z."/>
            <person name="Zhang Y."/>
            <person name="Wang W."/>
            <person name="Li J."/>
            <person name="Wei F."/>
            <person name="Li H."/>
            <person name="Jian M."/>
            <person name="Li J."/>
            <person name="Zhang Z."/>
            <person name="Nielsen R."/>
            <person name="Li D."/>
            <person name="Gu W."/>
            <person name="Yang Z."/>
            <person name="Xuan Z."/>
            <person name="Ryder O.A."/>
            <person name="Leung F.C."/>
            <person name="Zhou Y."/>
            <person name="Cao J."/>
            <person name="Sun X."/>
            <person name="Fu Y."/>
            <person name="Fang X."/>
            <person name="Guo X."/>
            <person name="Wang B."/>
            <person name="Hou R."/>
            <person name="Shen F."/>
            <person name="Mu B."/>
            <person name="Ni P."/>
            <person name="Lin R."/>
            <person name="Qian W."/>
            <person name="Wang G."/>
            <person name="Yu C."/>
            <person name="Nie W."/>
            <person name="Wang J."/>
            <person name="Wu Z."/>
            <person name="Liang H."/>
            <person name="Min J."/>
            <person name="Wu Q."/>
            <person name="Cheng S."/>
            <person name="Ruan J."/>
            <person name="Wang M."/>
            <person name="Shi Z."/>
            <person name="Wen M."/>
            <person name="Liu B."/>
            <person name="Ren X."/>
            <person name="Zheng H."/>
            <person name="Dong D."/>
            <person name="Cook K."/>
            <person name="Shan G."/>
            <person name="Zhang H."/>
            <person name="Kosiol C."/>
            <person name="Xie X."/>
            <person name="Lu Z."/>
            <person name="Zheng H."/>
            <person name="Li Y."/>
            <person name="Steiner C.C."/>
            <person name="Lam T.T."/>
            <person name="Lin S."/>
            <person name="Zhang Q."/>
            <person name="Li G."/>
            <person name="Tian J."/>
            <person name="Gong T."/>
            <person name="Liu H."/>
            <person name="Zhang D."/>
            <person name="Fang L."/>
            <person name="Ye C."/>
            <person name="Zhang J."/>
            <person name="Hu W."/>
            <person name="Xu A."/>
            <person name="Ren Y."/>
            <person name="Zhang G."/>
            <person name="Bruford M.W."/>
            <person name="Li Q."/>
            <person name="Ma L."/>
            <person name="Guo Y."/>
            <person name="An N."/>
            <person name="Hu Y."/>
            <person name="Zheng Y."/>
            <person name="Shi Y."/>
            <person name="Li Z."/>
            <person name="Liu Q."/>
            <person name="Chen Y."/>
            <person name="Zhao J."/>
            <person name="Qu N."/>
            <person name="Zhao S."/>
            <person name="Tian F."/>
            <person name="Wang X."/>
            <person name="Wang H."/>
            <person name="Xu L."/>
            <person name="Liu X."/>
            <person name="Vinar T."/>
            <person name="Wang Y."/>
            <person name="Lam T.W."/>
            <person name="Yiu S.M."/>
            <person name="Liu S."/>
            <person name="Zhang H."/>
            <person name="Li D."/>
            <person name="Huang Y."/>
            <person name="Wang X."/>
            <person name="Yang G."/>
            <person name="Jiang Z."/>
            <person name="Wang J."/>
            <person name="Qin N."/>
            <person name="Li L."/>
            <person name="Li J."/>
            <person name="Bolund L."/>
            <person name="Kristiansen K."/>
            <person name="Wong G.K."/>
            <person name="Olson M."/>
            <person name="Zhang X."/>
            <person name="Li S."/>
            <person name="Yang H."/>
            <person name="Wang J."/>
            <person name="Wang J."/>
        </authorList>
    </citation>
    <scope>NUCLEOTIDE SEQUENCE [LARGE SCALE GENOMIC DNA]</scope>
</reference>
<feature type="signal peptide" evidence="7">
    <location>
        <begin position="1"/>
        <end position="24"/>
    </location>
</feature>